<reference evidence="9 10" key="1">
    <citation type="submission" date="2015-04" db="EMBL/GenBank/DDBJ databases">
        <title>Complete genome sequence of Schizopora paradoxa KUC8140, a cosmopolitan wood degrader in East Asia.</title>
        <authorList>
            <consortium name="DOE Joint Genome Institute"/>
            <person name="Min B."/>
            <person name="Park H."/>
            <person name="Jang Y."/>
            <person name="Kim J.-J."/>
            <person name="Kim K.H."/>
            <person name="Pangilinan J."/>
            <person name="Lipzen A."/>
            <person name="Riley R."/>
            <person name="Grigoriev I.V."/>
            <person name="Spatafora J.W."/>
            <person name="Choi I.-G."/>
        </authorList>
    </citation>
    <scope>NUCLEOTIDE SEQUENCE [LARGE SCALE GENOMIC DNA]</scope>
    <source>
        <strain evidence="9 10">KUC8140</strain>
    </source>
</reference>
<dbReference type="GO" id="GO:0043137">
    <property type="term" value="P:DNA replication, removal of RNA primer"/>
    <property type="evidence" value="ECO:0007669"/>
    <property type="project" value="TreeGrafter"/>
</dbReference>
<dbReference type="PANTHER" id="PTHR10642">
    <property type="entry name" value="RIBONUCLEASE H1"/>
    <property type="match status" value="1"/>
</dbReference>
<comment type="similarity">
    <text evidence="2">Belongs to the RNase H family.</text>
</comment>
<organism evidence="9 10">
    <name type="scientific">Schizopora paradoxa</name>
    <dbReference type="NCBI Taxonomy" id="27342"/>
    <lineage>
        <taxon>Eukaryota</taxon>
        <taxon>Fungi</taxon>
        <taxon>Dikarya</taxon>
        <taxon>Basidiomycota</taxon>
        <taxon>Agaricomycotina</taxon>
        <taxon>Agaricomycetes</taxon>
        <taxon>Hymenochaetales</taxon>
        <taxon>Schizoporaceae</taxon>
        <taxon>Schizopora</taxon>
    </lineage>
</organism>
<dbReference type="SUPFAM" id="SSF53098">
    <property type="entry name" value="Ribonuclease H-like"/>
    <property type="match status" value="1"/>
</dbReference>
<dbReference type="InterPro" id="IPR012337">
    <property type="entry name" value="RNaseH-like_sf"/>
</dbReference>
<dbReference type="Proteomes" id="UP000053477">
    <property type="component" value="Unassembled WGS sequence"/>
</dbReference>
<evidence type="ECO:0000256" key="7">
    <source>
        <dbReference type="ARBA" id="ARBA00022801"/>
    </source>
</evidence>
<dbReference type="InterPro" id="IPR036397">
    <property type="entry name" value="RNaseH_sf"/>
</dbReference>
<keyword evidence="5" id="KW-0479">Metal-binding</keyword>
<feature type="non-terminal residue" evidence="9">
    <location>
        <position position="1"/>
    </location>
</feature>
<dbReference type="PANTHER" id="PTHR10642:SF26">
    <property type="entry name" value="RIBONUCLEASE H1"/>
    <property type="match status" value="1"/>
</dbReference>
<evidence type="ECO:0000256" key="6">
    <source>
        <dbReference type="ARBA" id="ARBA00022759"/>
    </source>
</evidence>
<feature type="domain" description="RNase H type-1" evidence="8">
    <location>
        <begin position="16"/>
        <end position="153"/>
    </location>
</feature>
<protein>
    <recommendedName>
        <fullName evidence="3">ribonuclease H</fullName>
        <ecNumber evidence="3">3.1.26.4</ecNumber>
    </recommendedName>
</protein>
<dbReference type="InParanoid" id="A0A0H2RI30"/>
<gene>
    <name evidence="9" type="ORF">SCHPADRAFT_796140</name>
</gene>
<evidence type="ECO:0000256" key="5">
    <source>
        <dbReference type="ARBA" id="ARBA00022723"/>
    </source>
</evidence>
<dbReference type="GO" id="GO:0004523">
    <property type="term" value="F:RNA-DNA hybrid ribonuclease activity"/>
    <property type="evidence" value="ECO:0007669"/>
    <property type="project" value="UniProtKB-EC"/>
</dbReference>
<dbReference type="EC" id="3.1.26.4" evidence="3"/>
<name>A0A0H2RI30_9AGAM</name>
<dbReference type="PROSITE" id="PS50879">
    <property type="entry name" value="RNASE_H_1"/>
    <property type="match status" value="1"/>
</dbReference>
<sequence>SIDEAQHALFGPTYCDTPPVNVYTDGSALGNGTPNATAGAAVYWGPNSQKNWSGRVPDSQTNNRAELYAILQALLNAPPDRTLNLYSDSEYALRSIFYWSYSHRQTGWECTNGDLLEDIILVIQWRQCPLHLRWVKAHTTTNIPNNTVDAWAK</sequence>
<comment type="catalytic activity">
    <reaction evidence="1">
        <text>Endonucleolytic cleavage to 5'-phosphomonoester.</text>
        <dbReference type="EC" id="3.1.26.4"/>
    </reaction>
</comment>
<evidence type="ECO:0000256" key="2">
    <source>
        <dbReference type="ARBA" id="ARBA00005300"/>
    </source>
</evidence>
<dbReference type="CDD" id="cd09280">
    <property type="entry name" value="RNase_HI_eukaryote_like"/>
    <property type="match status" value="1"/>
</dbReference>
<dbReference type="STRING" id="27342.A0A0H2RI30"/>
<keyword evidence="7" id="KW-0378">Hydrolase</keyword>
<evidence type="ECO:0000313" key="9">
    <source>
        <dbReference type="EMBL" id="KLO04486.1"/>
    </source>
</evidence>
<evidence type="ECO:0000256" key="3">
    <source>
        <dbReference type="ARBA" id="ARBA00012180"/>
    </source>
</evidence>
<dbReference type="OrthoDB" id="245563at2759"/>
<dbReference type="GO" id="GO:0003676">
    <property type="term" value="F:nucleic acid binding"/>
    <property type="evidence" value="ECO:0007669"/>
    <property type="project" value="InterPro"/>
</dbReference>
<dbReference type="EMBL" id="KQ086525">
    <property type="protein sequence ID" value="KLO04486.1"/>
    <property type="molecule type" value="Genomic_DNA"/>
</dbReference>
<evidence type="ECO:0000259" key="8">
    <source>
        <dbReference type="PROSITE" id="PS50879"/>
    </source>
</evidence>
<evidence type="ECO:0000256" key="1">
    <source>
        <dbReference type="ARBA" id="ARBA00000077"/>
    </source>
</evidence>
<dbReference type="InterPro" id="IPR050092">
    <property type="entry name" value="RNase_H"/>
</dbReference>
<proteinExistence type="inferred from homology"/>
<feature type="non-terminal residue" evidence="9">
    <location>
        <position position="153"/>
    </location>
</feature>
<evidence type="ECO:0000313" key="10">
    <source>
        <dbReference type="Proteomes" id="UP000053477"/>
    </source>
</evidence>
<dbReference type="GO" id="GO:0046872">
    <property type="term" value="F:metal ion binding"/>
    <property type="evidence" value="ECO:0007669"/>
    <property type="project" value="UniProtKB-KW"/>
</dbReference>
<dbReference type="Pfam" id="PF00075">
    <property type="entry name" value="RNase_H"/>
    <property type="match status" value="1"/>
</dbReference>
<dbReference type="Gene3D" id="3.30.420.10">
    <property type="entry name" value="Ribonuclease H-like superfamily/Ribonuclease H"/>
    <property type="match status" value="1"/>
</dbReference>
<dbReference type="InterPro" id="IPR002156">
    <property type="entry name" value="RNaseH_domain"/>
</dbReference>
<accession>A0A0H2RI30</accession>
<evidence type="ECO:0000256" key="4">
    <source>
        <dbReference type="ARBA" id="ARBA00022722"/>
    </source>
</evidence>
<dbReference type="AlphaFoldDB" id="A0A0H2RI30"/>
<keyword evidence="10" id="KW-1185">Reference proteome</keyword>
<keyword evidence="6" id="KW-0255">Endonuclease</keyword>
<keyword evidence="4" id="KW-0540">Nuclease</keyword>